<sequence>MVVDDGHDLPDNPIEYGCHVTSVVAGKPCPSYYKLEWRLAANPHFDGPVFGYPMAFFTTSLEINKKTGKPGLPESSIYPCKAPLNSVHWRCKLPMEQFNEGYEMFEVFKKRSVFRAEANLFRTHVKHAPENRRVISPPPHRRLAMKDGM</sequence>
<reference evidence="1" key="1">
    <citation type="submission" date="2023-06" db="EMBL/GenBank/DDBJ databases">
        <authorList>
            <person name="Delattre M."/>
        </authorList>
    </citation>
    <scope>NUCLEOTIDE SEQUENCE</scope>
    <source>
        <strain evidence="1">AF72</strain>
    </source>
</reference>
<dbReference type="AlphaFoldDB" id="A0AA36CXS0"/>
<accession>A0AA36CXS0</accession>
<gene>
    <name evidence="1" type="ORF">MSPICULIGERA_LOCUS15595</name>
</gene>
<protein>
    <submittedName>
        <fullName evidence="1">Uncharacterized protein</fullName>
    </submittedName>
</protein>
<name>A0AA36CXS0_9BILA</name>
<evidence type="ECO:0000313" key="1">
    <source>
        <dbReference type="EMBL" id="CAJ0577319.1"/>
    </source>
</evidence>
<organism evidence="1 2">
    <name type="scientific">Mesorhabditis spiculigera</name>
    <dbReference type="NCBI Taxonomy" id="96644"/>
    <lineage>
        <taxon>Eukaryota</taxon>
        <taxon>Metazoa</taxon>
        <taxon>Ecdysozoa</taxon>
        <taxon>Nematoda</taxon>
        <taxon>Chromadorea</taxon>
        <taxon>Rhabditida</taxon>
        <taxon>Rhabditina</taxon>
        <taxon>Rhabditomorpha</taxon>
        <taxon>Rhabditoidea</taxon>
        <taxon>Rhabditidae</taxon>
        <taxon>Mesorhabditinae</taxon>
        <taxon>Mesorhabditis</taxon>
    </lineage>
</organism>
<dbReference type="EMBL" id="CATQJA010002650">
    <property type="protein sequence ID" value="CAJ0577319.1"/>
    <property type="molecule type" value="Genomic_DNA"/>
</dbReference>
<dbReference type="Proteomes" id="UP001177023">
    <property type="component" value="Unassembled WGS sequence"/>
</dbReference>
<keyword evidence="2" id="KW-1185">Reference proteome</keyword>
<evidence type="ECO:0000313" key="2">
    <source>
        <dbReference type="Proteomes" id="UP001177023"/>
    </source>
</evidence>
<proteinExistence type="predicted"/>
<comment type="caution">
    <text evidence="1">The sequence shown here is derived from an EMBL/GenBank/DDBJ whole genome shotgun (WGS) entry which is preliminary data.</text>
</comment>
<feature type="non-terminal residue" evidence="1">
    <location>
        <position position="149"/>
    </location>
</feature>